<feature type="transmembrane region" description="Helical" evidence="9">
    <location>
        <begin position="346"/>
        <end position="363"/>
    </location>
</feature>
<feature type="transmembrane region" description="Helical" evidence="9">
    <location>
        <begin position="275"/>
        <end position="308"/>
    </location>
</feature>
<dbReference type="PANTHER" id="PTHR30588">
    <property type="entry name" value="BRANCHED-CHAIN AMINO ACID TRANSPORT SYSTEM 2 CARRIER PROTEIN"/>
    <property type="match status" value="1"/>
</dbReference>
<evidence type="ECO:0000313" key="10">
    <source>
        <dbReference type="EMBL" id="MBP1934418.1"/>
    </source>
</evidence>
<feature type="transmembrane region" description="Helical" evidence="9">
    <location>
        <begin position="79"/>
        <end position="101"/>
    </location>
</feature>
<comment type="caution">
    <text evidence="10">The sequence shown here is derived from an EMBL/GenBank/DDBJ whole genome shotgun (WGS) entry which is preliminary data.</text>
</comment>
<evidence type="ECO:0000313" key="11">
    <source>
        <dbReference type="Proteomes" id="UP001519343"/>
    </source>
</evidence>
<keyword evidence="6 9" id="KW-0029">Amino-acid transport</keyword>
<dbReference type="Proteomes" id="UP001519343">
    <property type="component" value="Unassembled WGS sequence"/>
</dbReference>
<evidence type="ECO:0000256" key="7">
    <source>
        <dbReference type="ARBA" id="ARBA00022989"/>
    </source>
</evidence>
<keyword evidence="4" id="KW-1003">Cell membrane</keyword>
<keyword evidence="3 9" id="KW-0813">Transport</keyword>
<keyword evidence="8 9" id="KW-0472">Membrane</keyword>
<evidence type="ECO:0000256" key="9">
    <source>
        <dbReference type="RuleBase" id="RU362122"/>
    </source>
</evidence>
<accession>A0ABS4GVW3</accession>
<comment type="function">
    <text evidence="9">Component of the transport system for branched-chain amino acids.</text>
</comment>
<sequence length="434" mass="46809">MKHTLSNKEILFIGLMIFSLFFGAGNLIFPPELGQDAGSHIAFAMGGFLISGVGLPLLGILAIAYASNKGSTEDLSKKVHPVFAVALTSITYLTVGPFFAAPRTGVVSYEIAIVPFLKDGGNSFTLAIFTLIYFLIVYVLALNPSKFVDRFGKMITPFLLAVLFTLIAAVIFKPFNPLGTPTDKFASFPLFKGITEGYLTMDTIVSIVFAMIVINSIRAKGIDQKRDIQIIIWKAGVIAVVCLSAVYVGLGYLGAVSSSLQFASGASILSGVSQAYFGVYGNVILGMAILLACIPTATGLMSSCALYFNKLFPAFSYRALVTAFVLFSAVIANVGLAQLINLSVPVLHFIYPIIIVLILLTFLDRVFRGHRFVYRGSVLFTMVVSLNDGLIAINKNWDFISPILHLPFIEVGFGWIFPALLGGVCGWVLSLGKK</sequence>
<dbReference type="PANTHER" id="PTHR30588:SF8">
    <property type="entry name" value="BRANCHED-CHAIN AMINO ACID PERMEASE BRAB"/>
    <property type="match status" value="1"/>
</dbReference>
<keyword evidence="11" id="KW-1185">Reference proteome</keyword>
<feature type="transmembrane region" description="Helical" evidence="9">
    <location>
        <begin position="413"/>
        <end position="432"/>
    </location>
</feature>
<feature type="transmembrane region" description="Helical" evidence="9">
    <location>
        <begin position="41"/>
        <end position="67"/>
    </location>
</feature>
<evidence type="ECO:0000256" key="8">
    <source>
        <dbReference type="ARBA" id="ARBA00023136"/>
    </source>
</evidence>
<name>A0ABS4GVW3_9BACL</name>
<protein>
    <recommendedName>
        <fullName evidence="9">Branched-chain amino acid transport system carrier protein</fullName>
    </recommendedName>
</protein>
<reference evidence="10 11" key="1">
    <citation type="submission" date="2021-03" db="EMBL/GenBank/DDBJ databases">
        <title>Genomic Encyclopedia of Type Strains, Phase IV (KMG-IV): sequencing the most valuable type-strain genomes for metagenomic binning, comparative biology and taxonomic classification.</title>
        <authorList>
            <person name="Goeker M."/>
        </authorList>
    </citation>
    <scope>NUCLEOTIDE SEQUENCE [LARGE SCALE GENOMIC DNA]</scope>
    <source>
        <strain evidence="10 11">DSM 24738</strain>
    </source>
</reference>
<comment type="subcellular location">
    <subcellularLocation>
        <location evidence="1 9">Cell membrane</location>
        <topology evidence="1 9">Multi-pass membrane protein</topology>
    </subcellularLocation>
</comment>
<keyword evidence="5 9" id="KW-0812">Transmembrane</keyword>
<dbReference type="RefSeq" id="WP_209812411.1">
    <property type="nucleotide sequence ID" value="NZ_JAGGKT010000021.1"/>
</dbReference>
<feature type="transmembrane region" description="Helical" evidence="9">
    <location>
        <begin position="154"/>
        <end position="172"/>
    </location>
</feature>
<feature type="transmembrane region" description="Helical" evidence="9">
    <location>
        <begin position="372"/>
        <end position="393"/>
    </location>
</feature>
<feature type="transmembrane region" description="Helical" evidence="9">
    <location>
        <begin position="198"/>
        <end position="219"/>
    </location>
</feature>
<evidence type="ECO:0000256" key="5">
    <source>
        <dbReference type="ARBA" id="ARBA00022692"/>
    </source>
</evidence>
<gene>
    <name evidence="10" type="ORF">J2Z37_004438</name>
</gene>
<organism evidence="10 11">
    <name type="scientific">Ammoniphilus resinae</name>
    <dbReference type="NCBI Taxonomy" id="861532"/>
    <lineage>
        <taxon>Bacteria</taxon>
        <taxon>Bacillati</taxon>
        <taxon>Bacillota</taxon>
        <taxon>Bacilli</taxon>
        <taxon>Bacillales</taxon>
        <taxon>Paenibacillaceae</taxon>
        <taxon>Aneurinibacillus group</taxon>
        <taxon>Ammoniphilus</taxon>
    </lineage>
</organism>
<dbReference type="NCBIfam" id="TIGR00796">
    <property type="entry name" value="livcs"/>
    <property type="match status" value="1"/>
</dbReference>
<feature type="transmembrane region" description="Helical" evidence="9">
    <location>
        <begin position="12"/>
        <end position="29"/>
    </location>
</feature>
<evidence type="ECO:0000256" key="4">
    <source>
        <dbReference type="ARBA" id="ARBA00022475"/>
    </source>
</evidence>
<feature type="transmembrane region" description="Helical" evidence="9">
    <location>
        <begin position="231"/>
        <end position="255"/>
    </location>
</feature>
<dbReference type="InterPro" id="IPR004685">
    <property type="entry name" value="Brnchd-chn_aa_trnsp_Livcs"/>
</dbReference>
<dbReference type="Pfam" id="PF05525">
    <property type="entry name" value="Branch_AA_trans"/>
    <property type="match status" value="1"/>
</dbReference>
<evidence type="ECO:0000256" key="1">
    <source>
        <dbReference type="ARBA" id="ARBA00004651"/>
    </source>
</evidence>
<feature type="transmembrane region" description="Helical" evidence="9">
    <location>
        <begin position="320"/>
        <end position="340"/>
    </location>
</feature>
<comment type="similarity">
    <text evidence="2 9">Belongs to the branched chain amino acid transporter family.</text>
</comment>
<evidence type="ECO:0000256" key="3">
    <source>
        <dbReference type="ARBA" id="ARBA00022448"/>
    </source>
</evidence>
<evidence type="ECO:0000256" key="6">
    <source>
        <dbReference type="ARBA" id="ARBA00022970"/>
    </source>
</evidence>
<feature type="transmembrane region" description="Helical" evidence="9">
    <location>
        <begin position="121"/>
        <end position="142"/>
    </location>
</feature>
<keyword evidence="7 9" id="KW-1133">Transmembrane helix</keyword>
<dbReference type="EMBL" id="JAGGKT010000021">
    <property type="protein sequence ID" value="MBP1934418.1"/>
    <property type="molecule type" value="Genomic_DNA"/>
</dbReference>
<proteinExistence type="inferred from homology"/>
<evidence type="ECO:0000256" key="2">
    <source>
        <dbReference type="ARBA" id="ARBA00008540"/>
    </source>
</evidence>